<evidence type="ECO:0000313" key="12">
    <source>
        <dbReference type="Proteomes" id="UP000596063"/>
    </source>
</evidence>
<dbReference type="PANTHER" id="PTHR11108:SF1">
    <property type="entry name" value="FERROCHELATASE, MITOCHONDRIAL"/>
    <property type="match status" value="1"/>
</dbReference>
<evidence type="ECO:0000313" key="11">
    <source>
        <dbReference type="EMBL" id="QQD19227.1"/>
    </source>
</evidence>
<keyword evidence="3 9" id="KW-0479">Metal-binding</keyword>
<dbReference type="AlphaFoldDB" id="A0A7T4R2Z5"/>
<dbReference type="InterPro" id="IPR019772">
    <property type="entry name" value="Ferrochelatase_AS"/>
</dbReference>
<comment type="catalytic activity">
    <reaction evidence="8">
        <text>Fe-coproporphyrin III + 2 H(+) = coproporphyrin III + Fe(2+)</text>
        <dbReference type="Rhea" id="RHEA:49572"/>
        <dbReference type="ChEBI" id="CHEBI:15378"/>
        <dbReference type="ChEBI" id="CHEBI:29033"/>
        <dbReference type="ChEBI" id="CHEBI:68438"/>
        <dbReference type="ChEBI" id="CHEBI:131725"/>
        <dbReference type="EC" id="4.99.1.9"/>
    </reaction>
    <physiologicalReaction direction="right-to-left" evidence="8">
        <dbReference type="Rhea" id="RHEA:49574"/>
    </physiologicalReaction>
</comment>
<evidence type="ECO:0000256" key="2">
    <source>
        <dbReference type="ARBA" id="ARBA00022490"/>
    </source>
</evidence>
<proteinExistence type="inferred from homology"/>
<dbReference type="InterPro" id="IPR033644">
    <property type="entry name" value="Ferrochelatase_C"/>
</dbReference>
<comment type="catalytic activity">
    <reaction evidence="9 10">
        <text>heme b + 2 H(+) = protoporphyrin IX + Fe(2+)</text>
        <dbReference type="Rhea" id="RHEA:22584"/>
        <dbReference type="ChEBI" id="CHEBI:15378"/>
        <dbReference type="ChEBI" id="CHEBI:29033"/>
        <dbReference type="ChEBI" id="CHEBI:57306"/>
        <dbReference type="ChEBI" id="CHEBI:60344"/>
        <dbReference type="EC" id="4.98.1.1"/>
    </reaction>
</comment>
<dbReference type="EMBL" id="CP066167">
    <property type="protein sequence ID" value="QQD19227.1"/>
    <property type="molecule type" value="Genomic_DNA"/>
</dbReference>
<evidence type="ECO:0000256" key="10">
    <source>
        <dbReference type="RuleBase" id="RU000607"/>
    </source>
</evidence>
<keyword evidence="12" id="KW-1185">Reference proteome</keyword>
<keyword evidence="7 9" id="KW-0627">Porphyrin biosynthesis</keyword>
<evidence type="ECO:0000256" key="3">
    <source>
        <dbReference type="ARBA" id="ARBA00022723"/>
    </source>
</evidence>
<keyword evidence="6 9" id="KW-0456">Lyase</keyword>
<gene>
    <name evidence="9 11" type="primary">hemH</name>
    <name evidence="11" type="ORF">I6N98_05070</name>
</gene>
<evidence type="ECO:0000256" key="5">
    <source>
        <dbReference type="ARBA" id="ARBA00023133"/>
    </source>
</evidence>
<organism evidence="11 12">
    <name type="scientific">Spongiibacter nanhainus</name>
    <dbReference type="NCBI Taxonomy" id="2794344"/>
    <lineage>
        <taxon>Bacteria</taxon>
        <taxon>Pseudomonadati</taxon>
        <taxon>Pseudomonadota</taxon>
        <taxon>Gammaproteobacteria</taxon>
        <taxon>Cellvibrionales</taxon>
        <taxon>Spongiibacteraceae</taxon>
        <taxon>Spongiibacter</taxon>
    </lineage>
</organism>
<dbReference type="GO" id="GO:0005737">
    <property type="term" value="C:cytoplasm"/>
    <property type="evidence" value="ECO:0007669"/>
    <property type="project" value="UniProtKB-SubCell"/>
</dbReference>
<dbReference type="Gene3D" id="3.40.50.1400">
    <property type="match status" value="2"/>
</dbReference>
<keyword evidence="4 9" id="KW-0408">Iron</keyword>
<dbReference type="GO" id="GO:0046872">
    <property type="term" value="F:metal ion binding"/>
    <property type="evidence" value="ECO:0007669"/>
    <property type="project" value="UniProtKB-KW"/>
</dbReference>
<dbReference type="CDD" id="cd03411">
    <property type="entry name" value="Ferrochelatase_N"/>
    <property type="match status" value="1"/>
</dbReference>
<dbReference type="SUPFAM" id="SSF53800">
    <property type="entry name" value="Chelatase"/>
    <property type="match status" value="1"/>
</dbReference>
<evidence type="ECO:0000256" key="4">
    <source>
        <dbReference type="ARBA" id="ARBA00023004"/>
    </source>
</evidence>
<dbReference type="GO" id="GO:0006783">
    <property type="term" value="P:heme biosynthetic process"/>
    <property type="evidence" value="ECO:0007669"/>
    <property type="project" value="UniProtKB-UniRule"/>
</dbReference>
<reference evidence="11 12" key="1">
    <citation type="submission" date="2020-12" db="EMBL/GenBank/DDBJ databases">
        <authorList>
            <person name="Shan Y."/>
        </authorList>
    </citation>
    <scope>NUCLEOTIDE SEQUENCE [LARGE SCALE GENOMIC DNA]</scope>
    <source>
        <strain evidence="12">csc3.9</strain>
    </source>
</reference>
<name>A0A7T4R2Z5_9GAMM</name>
<sequence>MKSAIVLVNLGTPSAPTATAVRRFLKQFLSDRRVVEVPRPIWWLILNLIILPFRSPRVAKNYNEIWMGGQSPLRVFCERLQGQLAAAIQQQSLSAPVQVELAMTYGDPSIEDVLSRLGREGVERIFFLPLFPQYSATTTAAVLDQVTQFYSRQRDIPQWSWLRDYHDHPAFIQALADRVRAHWQEKGRGDKLLMSFHGIPKRNVELGDPYQSQCEGTASALAAALSLEEDQWMMTFQSRLGKAEWLQPYTDKTLAALPSQGVKRLDVICPAFAVECLETLEEIDGEGQEIFRDAGGESFNYIPCLNDHAVHTEALLTLCEPFLRELHN</sequence>
<keyword evidence="2 9" id="KW-0963">Cytoplasm</keyword>
<evidence type="ECO:0000256" key="6">
    <source>
        <dbReference type="ARBA" id="ARBA00023239"/>
    </source>
</evidence>
<evidence type="ECO:0000256" key="9">
    <source>
        <dbReference type="HAMAP-Rule" id="MF_00323"/>
    </source>
</evidence>
<evidence type="ECO:0000256" key="7">
    <source>
        <dbReference type="ARBA" id="ARBA00023244"/>
    </source>
</evidence>
<comment type="similarity">
    <text evidence="1 9 10">Belongs to the ferrochelatase family.</text>
</comment>
<evidence type="ECO:0000256" key="8">
    <source>
        <dbReference type="ARBA" id="ARBA00024536"/>
    </source>
</evidence>
<dbReference type="KEGG" id="snan:I6N98_05070"/>
<comment type="function">
    <text evidence="9 10">Catalyzes the ferrous insertion into protoporphyrin IX.</text>
</comment>
<dbReference type="UniPathway" id="UPA00252">
    <property type="reaction ID" value="UER00325"/>
</dbReference>
<dbReference type="HAMAP" id="MF_00323">
    <property type="entry name" value="Ferrochelatase"/>
    <property type="match status" value="1"/>
</dbReference>
<evidence type="ECO:0000256" key="1">
    <source>
        <dbReference type="ARBA" id="ARBA00007718"/>
    </source>
</evidence>
<dbReference type="FunFam" id="3.40.50.1400:FF:000002">
    <property type="entry name" value="Ferrochelatase"/>
    <property type="match status" value="1"/>
</dbReference>
<feature type="binding site" evidence="9">
    <location>
        <position position="197"/>
    </location>
    <ligand>
        <name>Fe(2+)</name>
        <dbReference type="ChEBI" id="CHEBI:29033"/>
    </ligand>
</feature>
<protein>
    <recommendedName>
        <fullName evidence="9 10">Ferrochelatase</fullName>
        <ecNumber evidence="9 10">4.98.1.1</ecNumber>
    </recommendedName>
    <alternativeName>
        <fullName evidence="9">Heme synthase</fullName>
    </alternativeName>
    <alternativeName>
        <fullName evidence="9">Protoheme ferro-lyase</fullName>
    </alternativeName>
</protein>
<dbReference type="CDD" id="cd00419">
    <property type="entry name" value="Ferrochelatase_C"/>
    <property type="match status" value="1"/>
</dbReference>
<keyword evidence="5 9" id="KW-0350">Heme biosynthesis</keyword>
<comment type="subcellular location">
    <subcellularLocation>
        <location evidence="9 10">Cytoplasm</location>
    </subcellularLocation>
</comment>
<dbReference type="Proteomes" id="UP000596063">
    <property type="component" value="Chromosome"/>
</dbReference>
<accession>A0A7T4R2Z5</accession>
<dbReference type="InterPro" id="IPR033659">
    <property type="entry name" value="Ferrochelatase_N"/>
</dbReference>
<dbReference type="EC" id="4.98.1.1" evidence="9 10"/>
<dbReference type="NCBIfam" id="TIGR00109">
    <property type="entry name" value="hemH"/>
    <property type="match status" value="1"/>
</dbReference>
<dbReference type="RefSeq" id="WP_198570712.1">
    <property type="nucleotide sequence ID" value="NZ_CP066167.1"/>
</dbReference>
<feature type="binding site" evidence="9">
    <location>
        <position position="278"/>
    </location>
    <ligand>
        <name>Fe(2+)</name>
        <dbReference type="ChEBI" id="CHEBI:29033"/>
    </ligand>
</feature>
<dbReference type="PROSITE" id="PS00534">
    <property type="entry name" value="FERROCHELATASE"/>
    <property type="match status" value="1"/>
</dbReference>
<dbReference type="GO" id="GO:0004325">
    <property type="term" value="F:ferrochelatase activity"/>
    <property type="evidence" value="ECO:0007669"/>
    <property type="project" value="UniProtKB-UniRule"/>
</dbReference>
<dbReference type="Pfam" id="PF00762">
    <property type="entry name" value="Ferrochelatase"/>
    <property type="match status" value="1"/>
</dbReference>
<dbReference type="PANTHER" id="PTHR11108">
    <property type="entry name" value="FERROCHELATASE"/>
    <property type="match status" value="1"/>
</dbReference>
<dbReference type="InterPro" id="IPR001015">
    <property type="entry name" value="Ferrochelatase"/>
</dbReference>
<comment type="pathway">
    <text evidence="9 10">Porphyrin-containing compound metabolism; protoheme biosynthesis; protoheme from protoporphyrin-IX: step 1/1.</text>
</comment>